<evidence type="ECO:0000313" key="12">
    <source>
        <dbReference type="Proteomes" id="UP000634647"/>
    </source>
</evidence>
<evidence type="ECO:0000256" key="6">
    <source>
        <dbReference type="SAM" id="MobiDB-lite"/>
    </source>
</evidence>
<feature type="transmembrane region" description="Helical" evidence="7">
    <location>
        <begin position="180"/>
        <end position="197"/>
    </location>
</feature>
<feature type="domain" description="EamA" evidence="8">
    <location>
        <begin position="10"/>
        <end position="140"/>
    </location>
</feature>
<keyword evidence="3 7" id="KW-0812">Transmembrane</keyword>
<dbReference type="AlphaFoldDB" id="A0AAN4UQ18"/>
<evidence type="ECO:0000259" key="8">
    <source>
        <dbReference type="Pfam" id="PF00892"/>
    </source>
</evidence>
<evidence type="ECO:0000256" key="2">
    <source>
        <dbReference type="ARBA" id="ARBA00009853"/>
    </source>
</evidence>
<protein>
    <submittedName>
        <fullName evidence="9 10">Membrane protein</fullName>
    </submittedName>
</protein>
<dbReference type="EMBL" id="FNOB01000003">
    <property type="protein sequence ID" value="SDW41427.1"/>
    <property type="molecule type" value="Genomic_DNA"/>
</dbReference>
<evidence type="ECO:0000256" key="5">
    <source>
        <dbReference type="ARBA" id="ARBA00023136"/>
    </source>
</evidence>
<dbReference type="PANTHER" id="PTHR22911">
    <property type="entry name" value="ACYL-MALONYL CONDENSING ENZYME-RELATED"/>
    <property type="match status" value="1"/>
</dbReference>
<feature type="transmembrane region" description="Helical" evidence="7">
    <location>
        <begin position="126"/>
        <end position="144"/>
    </location>
</feature>
<organism evidence="9 12">
    <name type="scientific">Allgaiera indica</name>
    <dbReference type="NCBI Taxonomy" id="765699"/>
    <lineage>
        <taxon>Bacteria</taxon>
        <taxon>Pseudomonadati</taxon>
        <taxon>Pseudomonadota</taxon>
        <taxon>Alphaproteobacteria</taxon>
        <taxon>Rhodobacterales</taxon>
        <taxon>Paracoccaceae</taxon>
        <taxon>Allgaiera</taxon>
    </lineage>
</organism>
<dbReference type="GO" id="GO:0016020">
    <property type="term" value="C:membrane"/>
    <property type="evidence" value="ECO:0007669"/>
    <property type="project" value="UniProtKB-SubCell"/>
</dbReference>
<evidence type="ECO:0000256" key="3">
    <source>
        <dbReference type="ARBA" id="ARBA00022692"/>
    </source>
</evidence>
<keyword evidence="5 7" id="KW-0472">Membrane</keyword>
<dbReference type="InterPro" id="IPR037185">
    <property type="entry name" value="EmrE-like"/>
</dbReference>
<dbReference type="Proteomes" id="UP000199541">
    <property type="component" value="Unassembled WGS sequence"/>
</dbReference>
<feature type="transmembrane region" description="Helical" evidence="7">
    <location>
        <begin position="71"/>
        <end position="89"/>
    </location>
</feature>
<evidence type="ECO:0000256" key="7">
    <source>
        <dbReference type="SAM" id="Phobius"/>
    </source>
</evidence>
<feature type="transmembrane region" description="Helical" evidence="7">
    <location>
        <begin position="271"/>
        <end position="288"/>
    </location>
</feature>
<gene>
    <name evidence="9" type="ORF">GCM10008024_09370</name>
    <name evidence="10" type="ORF">SAMN05444006_103154</name>
</gene>
<dbReference type="Gene3D" id="1.10.3730.20">
    <property type="match status" value="1"/>
</dbReference>
<dbReference type="PANTHER" id="PTHR22911:SF6">
    <property type="entry name" value="SOLUTE CARRIER FAMILY 35 MEMBER G1"/>
    <property type="match status" value="1"/>
</dbReference>
<feature type="transmembrane region" description="Helical" evidence="7">
    <location>
        <begin position="245"/>
        <end position="265"/>
    </location>
</feature>
<dbReference type="EMBL" id="BNAB01000003">
    <property type="protein sequence ID" value="GHD99880.1"/>
    <property type="molecule type" value="Genomic_DNA"/>
</dbReference>
<feature type="transmembrane region" description="Helical" evidence="7">
    <location>
        <begin position="95"/>
        <end position="117"/>
    </location>
</feature>
<comment type="caution">
    <text evidence="9">The sequence shown here is derived from an EMBL/GenBank/DDBJ whole genome shotgun (WGS) entry which is preliminary data.</text>
</comment>
<comment type="subcellular location">
    <subcellularLocation>
        <location evidence="1">Membrane</location>
        <topology evidence="1">Multi-pass membrane protein</topology>
    </subcellularLocation>
</comment>
<dbReference type="SUPFAM" id="SSF103481">
    <property type="entry name" value="Multidrug resistance efflux transporter EmrE"/>
    <property type="match status" value="2"/>
</dbReference>
<evidence type="ECO:0000313" key="11">
    <source>
        <dbReference type="Proteomes" id="UP000199541"/>
    </source>
</evidence>
<feature type="transmembrane region" description="Helical" evidence="7">
    <location>
        <begin position="150"/>
        <end position="168"/>
    </location>
</feature>
<evidence type="ECO:0000256" key="4">
    <source>
        <dbReference type="ARBA" id="ARBA00022989"/>
    </source>
</evidence>
<comment type="similarity">
    <text evidence="2">Belongs to the drug/metabolite transporter (DMT) superfamily. 10 TMS drug/metabolite exporter (DME) (TC 2.A.7.3) family.</text>
</comment>
<reference evidence="9" key="1">
    <citation type="journal article" date="2014" name="Int. J. Syst. Evol. Microbiol.">
        <title>Complete genome sequence of Corynebacterium casei LMG S-19264T (=DSM 44701T), isolated from a smear-ripened cheese.</title>
        <authorList>
            <consortium name="US DOE Joint Genome Institute (JGI-PGF)"/>
            <person name="Walter F."/>
            <person name="Albersmeier A."/>
            <person name="Kalinowski J."/>
            <person name="Ruckert C."/>
        </authorList>
    </citation>
    <scope>NUCLEOTIDE SEQUENCE</scope>
    <source>
        <strain evidence="9">CGMCC 1.10859</strain>
    </source>
</reference>
<feature type="compositionally biased region" description="Pro residues" evidence="6">
    <location>
        <begin position="299"/>
        <end position="313"/>
    </location>
</feature>
<name>A0AAN4UQ18_9RHOB</name>
<dbReference type="Pfam" id="PF00892">
    <property type="entry name" value="EamA"/>
    <property type="match status" value="2"/>
</dbReference>
<feature type="region of interest" description="Disordered" evidence="6">
    <location>
        <begin position="299"/>
        <end position="320"/>
    </location>
</feature>
<evidence type="ECO:0000256" key="1">
    <source>
        <dbReference type="ARBA" id="ARBA00004141"/>
    </source>
</evidence>
<proteinExistence type="inferred from homology"/>
<feature type="domain" description="EamA" evidence="8">
    <location>
        <begin position="152"/>
        <end position="283"/>
    </location>
</feature>
<dbReference type="InterPro" id="IPR000620">
    <property type="entry name" value="EamA_dom"/>
</dbReference>
<dbReference type="Proteomes" id="UP000634647">
    <property type="component" value="Unassembled WGS sequence"/>
</dbReference>
<keyword evidence="11" id="KW-1185">Reference proteome</keyword>
<sequence>MQQDRIPLGTAFMLGFCAAAPLIDVCSKLAAQTLPVGEITLARFAVQAALMAPIVLAMGQSLHLRGRALKLTLIRAAVSIFATYCFVAAVREMPIADALAIVFVEPFIILGLGWLLFGEQVGPRRIAASGVGFCGALLVIQPSFAEFGAVALFPLGTAVGFALYILVTRRLAPLQHPVEMQFHTAMAAVLIWAPVLWVTSDLGLPDLTLLRPEGIAWGWLFGVGAAATFSHVLMSFGLRLAPAATLAPLHYLEIVSSATLGYLVFGNFPNALTWVGIAVIVASGLYVIHRERLAARHPAPVPEPPLPAPPPAASPASAAP</sequence>
<dbReference type="RefSeq" id="WP_051646049.1">
    <property type="nucleotide sequence ID" value="NZ_BNAB01000003.1"/>
</dbReference>
<feature type="transmembrane region" description="Helical" evidence="7">
    <location>
        <begin position="41"/>
        <end position="59"/>
    </location>
</feature>
<evidence type="ECO:0000313" key="9">
    <source>
        <dbReference type="EMBL" id="GHD99880.1"/>
    </source>
</evidence>
<keyword evidence="4 7" id="KW-1133">Transmembrane helix</keyword>
<evidence type="ECO:0000313" key="10">
    <source>
        <dbReference type="EMBL" id="SDW41427.1"/>
    </source>
</evidence>
<feature type="transmembrane region" description="Helical" evidence="7">
    <location>
        <begin position="217"/>
        <end position="238"/>
    </location>
</feature>
<reference evidence="10 11" key="2">
    <citation type="submission" date="2016-10" db="EMBL/GenBank/DDBJ databases">
        <authorList>
            <person name="Varghese N."/>
            <person name="Submissions S."/>
        </authorList>
    </citation>
    <scope>NUCLEOTIDE SEQUENCE [LARGE SCALE GENOMIC DNA]</scope>
    <source>
        <strain evidence="10 11">DSM 24802</strain>
    </source>
</reference>
<accession>A0AAN4UQ18</accession>
<reference evidence="9" key="3">
    <citation type="submission" date="2023-06" db="EMBL/GenBank/DDBJ databases">
        <authorList>
            <person name="Sun Q."/>
            <person name="Zhou Y."/>
        </authorList>
    </citation>
    <scope>NUCLEOTIDE SEQUENCE</scope>
    <source>
        <strain evidence="9">CGMCC 1.10859</strain>
    </source>
</reference>